<reference evidence="2" key="1">
    <citation type="submission" date="2018-04" db="EMBL/GenBank/DDBJ databases">
        <title>Whole genome sequencing of Hypsizygus marmoreus.</title>
        <authorList>
            <person name="Choi I.-G."/>
            <person name="Min B."/>
            <person name="Kim J.-G."/>
            <person name="Kim S."/>
            <person name="Oh Y.-L."/>
            <person name="Kong W.-S."/>
            <person name="Park H."/>
            <person name="Jeong J."/>
            <person name="Song E.-S."/>
        </authorList>
    </citation>
    <scope>NUCLEOTIDE SEQUENCE [LARGE SCALE GENOMIC DNA]</scope>
    <source>
        <strain evidence="2">51987-8</strain>
    </source>
</reference>
<sequence>MISPDVISGMLMKLSCTLFSVDYCGWDLPPNSEEAEAFSDDAVVLDVLEYYGDSVLYGMLARVVRDKTTSRNLTCWEAILRTISCNSGLALFMLQAKLCTSEALEYEKLAADHMETLIGVAYRACGRKRMSAWAAEVFGPLVQTLESEYSYLQTLEPPKSIQGQKRARQDEDTESLTHEDLPRKKRRKNVDKENILLASTVDDRSRRLAHTFPTSQFNFRAPSSRVSTERESYNSNRSLLDRIAMDTPPVLHIRPGGNSNSTAPSGSTRKTQLGQINGGYLSLLERLGTEDLMPTRRPPRISVSRLSLVAKTLEVPSGALSTSSSPRDIANMTIRQSSRGHLRAQPTQDQHGTRSGTSSCTSMATQSARFSAPRARGRSAAPLQEIGWAARLALGNHLSNRTSRPFRQ</sequence>
<comment type="caution">
    <text evidence="2">The sequence shown here is derived from an EMBL/GenBank/DDBJ whole genome shotgun (WGS) entry which is preliminary data.</text>
</comment>
<evidence type="ECO:0000313" key="2">
    <source>
        <dbReference type="EMBL" id="RDB23255.1"/>
    </source>
</evidence>
<feature type="compositionally biased region" description="Basic and acidic residues" evidence="1">
    <location>
        <begin position="167"/>
        <end position="182"/>
    </location>
</feature>
<organism evidence="2 3">
    <name type="scientific">Hypsizygus marmoreus</name>
    <name type="common">White beech mushroom</name>
    <name type="synonym">Agaricus marmoreus</name>
    <dbReference type="NCBI Taxonomy" id="39966"/>
    <lineage>
        <taxon>Eukaryota</taxon>
        <taxon>Fungi</taxon>
        <taxon>Dikarya</taxon>
        <taxon>Basidiomycota</taxon>
        <taxon>Agaricomycotina</taxon>
        <taxon>Agaricomycetes</taxon>
        <taxon>Agaricomycetidae</taxon>
        <taxon>Agaricales</taxon>
        <taxon>Tricholomatineae</taxon>
        <taxon>Lyophyllaceae</taxon>
        <taxon>Hypsizygus</taxon>
    </lineage>
</organism>
<feature type="compositionally biased region" description="Polar residues" evidence="1">
    <location>
        <begin position="257"/>
        <end position="274"/>
    </location>
</feature>
<proteinExistence type="predicted"/>
<dbReference type="Proteomes" id="UP000076154">
    <property type="component" value="Unassembled WGS sequence"/>
</dbReference>
<feature type="region of interest" description="Disordered" evidence="1">
    <location>
        <begin position="335"/>
        <end position="379"/>
    </location>
</feature>
<keyword evidence="3" id="KW-1185">Reference proteome</keyword>
<dbReference type="InParanoid" id="A0A369JSA8"/>
<gene>
    <name evidence="2" type="ORF">Hypma_009664</name>
</gene>
<feature type="compositionally biased region" description="Polar residues" evidence="1">
    <location>
        <begin position="335"/>
        <end position="366"/>
    </location>
</feature>
<dbReference type="GO" id="GO:0006396">
    <property type="term" value="P:RNA processing"/>
    <property type="evidence" value="ECO:0007669"/>
    <property type="project" value="InterPro"/>
</dbReference>
<feature type="region of interest" description="Disordered" evidence="1">
    <location>
        <begin position="251"/>
        <end position="274"/>
    </location>
</feature>
<feature type="region of interest" description="Disordered" evidence="1">
    <location>
        <begin position="156"/>
        <end position="191"/>
    </location>
</feature>
<name>A0A369JSA8_HYPMA</name>
<evidence type="ECO:0000313" key="3">
    <source>
        <dbReference type="Proteomes" id="UP000076154"/>
    </source>
</evidence>
<evidence type="ECO:0008006" key="4">
    <source>
        <dbReference type="Google" id="ProtNLM"/>
    </source>
</evidence>
<dbReference type="AlphaFoldDB" id="A0A369JSA8"/>
<protein>
    <recommendedName>
        <fullName evidence="4">RNase III domain-containing protein</fullName>
    </recommendedName>
</protein>
<feature type="compositionally biased region" description="Low complexity" evidence="1">
    <location>
        <begin position="367"/>
        <end position="379"/>
    </location>
</feature>
<dbReference type="SUPFAM" id="SSF69065">
    <property type="entry name" value="RNase III domain-like"/>
    <property type="match status" value="1"/>
</dbReference>
<evidence type="ECO:0000256" key="1">
    <source>
        <dbReference type="SAM" id="MobiDB-lite"/>
    </source>
</evidence>
<dbReference type="GO" id="GO:0004525">
    <property type="term" value="F:ribonuclease III activity"/>
    <property type="evidence" value="ECO:0007669"/>
    <property type="project" value="InterPro"/>
</dbReference>
<dbReference type="InterPro" id="IPR036389">
    <property type="entry name" value="RNase_III_sf"/>
</dbReference>
<dbReference type="EMBL" id="LUEZ02000047">
    <property type="protein sequence ID" value="RDB23255.1"/>
    <property type="molecule type" value="Genomic_DNA"/>
</dbReference>
<accession>A0A369JSA8</accession>